<name>A0A1A8AW93_NOTFU</name>
<feature type="domain" description="Spondin-like TSP1" evidence="13">
    <location>
        <begin position="198"/>
        <end position="251"/>
    </location>
</feature>
<dbReference type="PANTHER" id="PTHR46987:SF1">
    <property type="entry name" value="R-SPONDIN-3"/>
    <property type="match status" value="1"/>
</dbReference>
<dbReference type="OrthoDB" id="10257656at2759"/>
<dbReference type="Bgee" id="ENSNFUG00015004276">
    <property type="expression patterns" value="Expressed in liver"/>
</dbReference>
<gene>
    <name evidence="14 15" type="primary">RSPO3</name>
</gene>
<evidence type="ECO:0000256" key="4">
    <source>
        <dbReference type="ARBA" id="ARBA00022606"/>
    </source>
</evidence>
<evidence type="ECO:0000256" key="5">
    <source>
        <dbReference type="ARBA" id="ARBA00022674"/>
    </source>
</evidence>
<keyword evidence="3" id="KW-0964">Secreted</keyword>
<feature type="chain" id="PRO_5044555044" evidence="11">
    <location>
        <begin position="22"/>
        <end position="328"/>
    </location>
</feature>
<dbReference type="InterPro" id="IPR036383">
    <property type="entry name" value="TSP1_rpt_sf"/>
</dbReference>
<dbReference type="InterPro" id="IPR006212">
    <property type="entry name" value="Furin_repeat"/>
</dbReference>
<evidence type="ECO:0000256" key="9">
    <source>
        <dbReference type="ARBA" id="ARBA00023180"/>
    </source>
</evidence>
<evidence type="ECO:0000259" key="12">
    <source>
        <dbReference type="Pfam" id="PF15913"/>
    </source>
</evidence>
<dbReference type="Pfam" id="PF19028">
    <property type="entry name" value="TSP1_spondin"/>
    <property type="match status" value="1"/>
</dbReference>
<dbReference type="Ensembl" id="ENSNFUT00015009235.1">
    <property type="protein sequence ID" value="ENSNFUP00015008792.1"/>
    <property type="gene ID" value="ENSNFUG00015004276.1"/>
</dbReference>
<feature type="signal peptide" evidence="11">
    <location>
        <begin position="1"/>
        <end position="21"/>
    </location>
</feature>
<dbReference type="SMART" id="SM00261">
    <property type="entry name" value="FU"/>
    <property type="match status" value="3"/>
</dbReference>
<evidence type="ECO:0000259" key="13">
    <source>
        <dbReference type="Pfam" id="PF19028"/>
    </source>
</evidence>
<sequence length="328" mass="37702">MQLQLISFVLIFSHCMDYTGGQPNSSSRHRQHKLMTGASSACQQSGCLTCSDYNGCLSCRPRLFMHLERIGMKQIGVCMTSCPPGFHGNRSPERSTCTKCRSECDSCFTKNFCTRCRTGFYLHLGKCQESCPDGMVHSDAQRECVPGCPAECESCVNSESCTRCRPGLYQLSGRCYHVCPDDYEPNEELMECTPQVHCEVGEWSEWSPCSKSGRTCGFKRGQETRTRQVLQYPSPFGKPCPDISEIKECLVKRRKCPGRRKTERNGRRSRNNRKDKESQEVRRERKRERERDRDVGEREDSDNRNKTEHRHRRGHNTETVSPEDRPVQ</sequence>
<keyword evidence="9" id="KW-0325">Glycoprotein</keyword>
<dbReference type="CDD" id="cd00064">
    <property type="entry name" value="FU"/>
    <property type="match status" value="2"/>
</dbReference>
<dbReference type="RefSeq" id="XP_054596353.2">
    <property type="nucleotide sequence ID" value="XM_054740378.2"/>
</dbReference>
<evidence type="ECO:0000256" key="7">
    <source>
        <dbReference type="ARBA" id="ARBA00022729"/>
    </source>
</evidence>
<evidence type="ECO:0000313" key="16">
    <source>
        <dbReference type="Proteomes" id="UP000694548"/>
    </source>
</evidence>
<evidence type="ECO:0000313" key="14">
    <source>
        <dbReference type="EMBL" id="SBP58746.1"/>
    </source>
</evidence>
<dbReference type="EMBL" id="HADY01020261">
    <property type="protein sequence ID" value="SBP58746.1"/>
    <property type="molecule type" value="Transcribed_RNA"/>
</dbReference>
<keyword evidence="7 11" id="KW-0732">Signal</keyword>
<dbReference type="OMA" id="CMTSCPL"/>
<keyword evidence="16" id="KW-1185">Reference proteome</keyword>
<dbReference type="GO" id="GO:0005576">
    <property type="term" value="C:extracellular region"/>
    <property type="evidence" value="ECO:0007669"/>
    <property type="project" value="UniProtKB-SubCell"/>
</dbReference>
<feature type="compositionally biased region" description="Basic residues" evidence="10">
    <location>
        <begin position="260"/>
        <end position="271"/>
    </location>
</feature>
<dbReference type="GeneTree" id="ENSGT00940000157815"/>
<feature type="region of interest" description="Disordered" evidence="10">
    <location>
        <begin position="260"/>
        <end position="328"/>
    </location>
</feature>
<feature type="domain" description="R-spondin Fu-CRD" evidence="12">
    <location>
        <begin position="148"/>
        <end position="192"/>
    </location>
</feature>
<accession>A0A1A8AW93</accession>
<dbReference type="GO" id="GO:0016055">
    <property type="term" value="P:Wnt signaling pathway"/>
    <property type="evidence" value="ECO:0007669"/>
    <property type="project" value="UniProtKB-KW"/>
</dbReference>
<keyword evidence="5" id="KW-0358">Heparin-binding</keyword>
<dbReference type="SUPFAM" id="SSF82895">
    <property type="entry name" value="TSP-1 type 1 repeat"/>
    <property type="match status" value="1"/>
</dbReference>
<feature type="compositionally biased region" description="Basic and acidic residues" evidence="10">
    <location>
        <begin position="272"/>
        <end position="306"/>
    </location>
</feature>
<dbReference type="FunFam" id="2.20.100.10:FF:000019">
    <property type="entry name" value="Thrombospondin type 1 domain containing 7A"/>
    <property type="match status" value="1"/>
</dbReference>
<keyword evidence="4" id="KW-0716">Sensory transduction</keyword>
<evidence type="ECO:0000256" key="10">
    <source>
        <dbReference type="SAM" id="MobiDB-lite"/>
    </source>
</evidence>
<dbReference type="PROSITE" id="PS50092">
    <property type="entry name" value="TSP1"/>
    <property type="match status" value="1"/>
</dbReference>
<dbReference type="Gene3D" id="2.10.220.10">
    <property type="entry name" value="Hormone Receptor, Insulin-like Growth Factor Receptor 1, Chain A, domain 2"/>
    <property type="match status" value="2"/>
</dbReference>
<reference evidence="15" key="4">
    <citation type="submission" date="2025-05" db="UniProtKB">
        <authorList>
            <consortium name="Ensembl"/>
        </authorList>
    </citation>
    <scope>IDENTIFICATION</scope>
</reference>
<reference evidence="15" key="1">
    <citation type="submission" date="2014-08" db="EMBL/GenBank/DDBJ databases">
        <authorList>
            <person name="Senf B."/>
            <person name="Petzold A."/>
            <person name="Downie B.R."/>
            <person name="Koch P."/>
            <person name="Platzer M."/>
        </authorList>
    </citation>
    <scope>NUCLEOTIDE SEQUENCE [LARGE SCALE GENOMIC DNA]</scope>
    <source>
        <strain evidence="15">GRZ</strain>
    </source>
</reference>
<evidence type="ECO:0000256" key="6">
    <source>
        <dbReference type="ARBA" id="ARBA00022687"/>
    </source>
</evidence>
<dbReference type="InterPro" id="IPR043601">
    <property type="entry name" value="Rspo_Fu-CRD_dom"/>
</dbReference>
<dbReference type="SMART" id="SM00209">
    <property type="entry name" value="TSP1"/>
    <property type="match status" value="1"/>
</dbReference>
<reference evidence="14" key="2">
    <citation type="submission" date="2016-05" db="EMBL/GenBank/DDBJ databases">
        <authorList>
            <person name="Lavstsen T."/>
            <person name="Jespersen J.S."/>
        </authorList>
    </citation>
    <scope>NUCLEOTIDE SEQUENCE</scope>
    <source>
        <tissue evidence="14">Brain</tissue>
    </source>
</reference>
<evidence type="ECO:0000256" key="11">
    <source>
        <dbReference type="SAM" id="SignalP"/>
    </source>
</evidence>
<dbReference type="AlphaFoldDB" id="A0A1A8AW93"/>
<dbReference type="GO" id="GO:0008201">
    <property type="term" value="F:heparin binding"/>
    <property type="evidence" value="ECO:0007669"/>
    <property type="project" value="UniProtKB-KW"/>
</dbReference>
<dbReference type="InterPro" id="IPR051514">
    <property type="entry name" value="R-spondin"/>
</dbReference>
<keyword evidence="6" id="KW-0879">Wnt signaling pathway</keyword>
<dbReference type="KEGG" id="nfu:107378789"/>
<feature type="domain" description="R-spondin Fu-CRD" evidence="12">
    <location>
        <begin position="45"/>
        <end position="144"/>
    </location>
</feature>
<protein>
    <submittedName>
        <fullName evidence="14 15">R-spondin 3</fullName>
    </submittedName>
</protein>
<evidence type="ECO:0000313" key="15">
    <source>
        <dbReference type="Ensembl" id="ENSNFUP00015008792.1"/>
    </source>
</evidence>
<dbReference type="Gene3D" id="2.20.100.10">
    <property type="entry name" value="Thrombospondin type-1 (TSP1) repeat"/>
    <property type="match status" value="1"/>
</dbReference>
<evidence type="ECO:0000256" key="1">
    <source>
        <dbReference type="ARBA" id="ARBA00004613"/>
    </source>
</evidence>
<proteinExistence type="inferred from homology"/>
<evidence type="ECO:0000256" key="2">
    <source>
        <dbReference type="ARBA" id="ARBA00007308"/>
    </source>
</evidence>
<reference evidence="14" key="3">
    <citation type="submission" date="2016-06" db="EMBL/GenBank/DDBJ databases">
        <title>The genome of a short-lived fish provides insights into sex chromosome evolution and the genetic control of aging.</title>
        <authorList>
            <person name="Reichwald K."/>
            <person name="Felder M."/>
            <person name="Petzold A."/>
            <person name="Koch P."/>
            <person name="Groth M."/>
            <person name="Platzer M."/>
        </authorList>
    </citation>
    <scope>NUCLEOTIDE SEQUENCE</scope>
    <source>
        <tissue evidence="14">Brain</tissue>
    </source>
</reference>
<dbReference type="InterPro" id="IPR009030">
    <property type="entry name" value="Growth_fac_rcpt_cys_sf"/>
</dbReference>
<comment type="subcellular location">
    <subcellularLocation>
        <location evidence="1">Secreted</location>
    </subcellularLocation>
</comment>
<organism evidence="14">
    <name type="scientific">Nothobranchius furzeri</name>
    <name type="common">Turquoise killifish</name>
    <dbReference type="NCBI Taxonomy" id="105023"/>
    <lineage>
        <taxon>Eukaryota</taxon>
        <taxon>Metazoa</taxon>
        <taxon>Chordata</taxon>
        <taxon>Craniata</taxon>
        <taxon>Vertebrata</taxon>
        <taxon>Euteleostomi</taxon>
        <taxon>Actinopterygii</taxon>
        <taxon>Neopterygii</taxon>
        <taxon>Teleostei</taxon>
        <taxon>Neoteleostei</taxon>
        <taxon>Acanthomorphata</taxon>
        <taxon>Ovalentaria</taxon>
        <taxon>Atherinomorphae</taxon>
        <taxon>Cyprinodontiformes</taxon>
        <taxon>Nothobranchiidae</taxon>
        <taxon>Nothobranchius</taxon>
    </lineage>
</organism>
<evidence type="ECO:0000256" key="8">
    <source>
        <dbReference type="ARBA" id="ARBA00023157"/>
    </source>
</evidence>
<evidence type="ECO:0000256" key="3">
    <source>
        <dbReference type="ARBA" id="ARBA00022525"/>
    </source>
</evidence>
<comment type="similarity">
    <text evidence="2">Belongs to the R-spondin family.</text>
</comment>
<dbReference type="InterPro" id="IPR000884">
    <property type="entry name" value="TSP1_rpt"/>
</dbReference>
<dbReference type="GeneID" id="107378789"/>
<dbReference type="PANTHER" id="PTHR46987">
    <property type="entry name" value="NEUROHYPOPHYSIAL HORMONES, N-TERMINAL DOMAIN CONTAINING PROTEIN"/>
    <property type="match status" value="1"/>
</dbReference>
<dbReference type="Pfam" id="PF15913">
    <property type="entry name" value="Furin-like_2"/>
    <property type="match status" value="2"/>
</dbReference>
<dbReference type="Proteomes" id="UP000694548">
    <property type="component" value="Chromosome sgr05"/>
</dbReference>
<dbReference type="SUPFAM" id="SSF57184">
    <property type="entry name" value="Growth factor receptor domain"/>
    <property type="match status" value="1"/>
</dbReference>
<dbReference type="InterPro" id="IPR044004">
    <property type="entry name" value="TSP1_spondin_dom"/>
</dbReference>
<keyword evidence="8" id="KW-1015">Disulfide bond</keyword>